<dbReference type="GO" id="GO:0006364">
    <property type="term" value="P:rRNA processing"/>
    <property type="evidence" value="ECO:0007669"/>
    <property type="project" value="UniProtKB-UniRule"/>
</dbReference>
<dbReference type="GO" id="GO:0043022">
    <property type="term" value="F:ribosome binding"/>
    <property type="evidence" value="ECO:0007669"/>
    <property type="project" value="InterPro"/>
</dbReference>
<gene>
    <name evidence="5" type="primary">rimM</name>
    <name evidence="8" type="ORF">EDD68_101148</name>
</gene>
<comment type="domain">
    <text evidence="5">The PRC barrel domain binds ribosomal protein uS19.</text>
</comment>
<dbReference type="PANTHER" id="PTHR33692:SF1">
    <property type="entry name" value="RIBOSOME MATURATION FACTOR RIMM"/>
    <property type="match status" value="1"/>
</dbReference>
<comment type="similarity">
    <text evidence="5">Belongs to the RimM family.</text>
</comment>
<keyword evidence="2 5" id="KW-0690">Ribosome biogenesis</keyword>
<keyword evidence="4 5" id="KW-0143">Chaperone</keyword>
<dbReference type="InterPro" id="IPR009000">
    <property type="entry name" value="Transl_B-barrel_sf"/>
</dbReference>
<evidence type="ECO:0000256" key="3">
    <source>
        <dbReference type="ARBA" id="ARBA00022552"/>
    </source>
</evidence>
<evidence type="ECO:0000313" key="9">
    <source>
        <dbReference type="Proteomes" id="UP000294650"/>
    </source>
</evidence>
<dbReference type="Pfam" id="PF05239">
    <property type="entry name" value="PRC"/>
    <property type="match status" value="1"/>
</dbReference>
<reference evidence="8 9" key="1">
    <citation type="submission" date="2019-03" db="EMBL/GenBank/DDBJ databases">
        <title>Genomic Encyclopedia of Type Strains, Phase IV (KMG-IV): sequencing the most valuable type-strain genomes for metagenomic binning, comparative biology and taxonomic classification.</title>
        <authorList>
            <person name="Goeker M."/>
        </authorList>
    </citation>
    <scope>NUCLEOTIDE SEQUENCE [LARGE SCALE GENOMIC DNA]</scope>
    <source>
        <strain evidence="8 9">DSM 25894</strain>
    </source>
</reference>
<evidence type="ECO:0000256" key="4">
    <source>
        <dbReference type="ARBA" id="ARBA00023186"/>
    </source>
</evidence>
<dbReference type="GO" id="GO:0042274">
    <property type="term" value="P:ribosomal small subunit biogenesis"/>
    <property type="evidence" value="ECO:0007669"/>
    <property type="project" value="UniProtKB-UniRule"/>
</dbReference>
<comment type="caution">
    <text evidence="8">The sequence shown here is derived from an EMBL/GenBank/DDBJ whole genome shotgun (WGS) entry which is preliminary data.</text>
</comment>
<proteinExistence type="inferred from homology"/>
<keyword evidence="9" id="KW-1185">Reference proteome</keyword>
<dbReference type="NCBIfam" id="TIGR02273">
    <property type="entry name" value="16S_RimM"/>
    <property type="match status" value="1"/>
</dbReference>
<dbReference type="InterPro" id="IPR027275">
    <property type="entry name" value="PRC-brl_dom"/>
</dbReference>
<dbReference type="GO" id="GO:0005840">
    <property type="term" value="C:ribosome"/>
    <property type="evidence" value="ECO:0007669"/>
    <property type="project" value="InterPro"/>
</dbReference>
<comment type="subunit">
    <text evidence="5">Binds ribosomal protein uS19.</text>
</comment>
<dbReference type="Proteomes" id="UP000294650">
    <property type="component" value="Unassembled WGS sequence"/>
</dbReference>
<keyword evidence="3 5" id="KW-0698">rRNA processing</keyword>
<protein>
    <recommendedName>
        <fullName evidence="5">Ribosome maturation factor RimM</fullName>
    </recommendedName>
</protein>
<evidence type="ECO:0000259" key="7">
    <source>
        <dbReference type="Pfam" id="PF05239"/>
    </source>
</evidence>
<dbReference type="InterPro" id="IPR011961">
    <property type="entry name" value="RimM"/>
</dbReference>
<comment type="subcellular location">
    <subcellularLocation>
        <location evidence="5">Cytoplasm</location>
    </subcellularLocation>
</comment>
<comment type="function">
    <text evidence="5">An accessory protein needed during the final step in the assembly of 30S ribosomal subunit, possibly for assembly of the head region. Essential for efficient processing of 16S rRNA. May be needed both before and after RbfA during the maturation of 16S rRNA. It has affinity for free ribosomal 30S subunits but not for 70S ribosomes.</text>
</comment>
<feature type="domain" description="RimM N-terminal" evidence="6">
    <location>
        <begin position="8"/>
        <end position="91"/>
    </location>
</feature>
<evidence type="ECO:0000259" key="6">
    <source>
        <dbReference type="Pfam" id="PF01782"/>
    </source>
</evidence>
<dbReference type="OrthoDB" id="9810331at2"/>
<dbReference type="HAMAP" id="MF_00014">
    <property type="entry name" value="Ribosome_mat_RimM"/>
    <property type="match status" value="1"/>
</dbReference>
<evidence type="ECO:0000256" key="1">
    <source>
        <dbReference type="ARBA" id="ARBA00022490"/>
    </source>
</evidence>
<dbReference type="InterPro" id="IPR002676">
    <property type="entry name" value="RimM_N"/>
</dbReference>
<accession>A0A4R3NDT5</accession>
<dbReference type="AlphaFoldDB" id="A0A4R3NDT5"/>
<organism evidence="8 9">
    <name type="scientific">Melghiribacillus thermohalophilus</name>
    <dbReference type="NCBI Taxonomy" id="1324956"/>
    <lineage>
        <taxon>Bacteria</taxon>
        <taxon>Bacillati</taxon>
        <taxon>Bacillota</taxon>
        <taxon>Bacilli</taxon>
        <taxon>Bacillales</taxon>
        <taxon>Bacillaceae</taxon>
        <taxon>Melghiribacillus</taxon>
    </lineage>
</organism>
<name>A0A4R3NDT5_9BACI</name>
<evidence type="ECO:0000313" key="8">
    <source>
        <dbReference type="EMBL" id="TCT26795.1"/>
    </source>
</evidence>
<dbReference type="InterPro" id="IPR036976">
    <property type="entry name" value="RimM_N_sf"/>
</dbReference>
<sequence length="172" mass="19843">MEQKMFNVGKVVNTHGIKGEVKVVPITDFEERFTPGSKVYWVSEDERQIIHLEIDGWRKHKHFHLLHFKEYPSINDVEQLKGGMLKITEDQLTPLEEGEYYYHQIIGLNVMTQSGEEVGTIKEILSPGANDVWVVQRKGKKDALIPYIDDVVKKVSLQEKKVIIEPMEGLLD</sequence>
<dbReference type="EMBL" id="SMAN01000001">
    <property type="protein sequence ID" value="TCT26795.1"/>
    <property type="molecule type" value="Genomic_DNA"/>
</dbReference>
<feature type="domain" description="PRC-barrel" evidence="7">
    <location>
        <begin position="97"/>
        <end position="171"/>
    </location>
</feature>
<evidence type="ECO:0000256" key="5">
    <source>
        <dbReference type="HAMAP-Rule" id="MF_00014"/>
    </source>
</evidence>
<dbReference type="InterPro" id="IPR011033">
    <property type="entry name" value="PRC_barrel-like_sf"/>
</dbReference>
<evidence type="ECO:0000256" key="2">
    <source>
        <dbReference type="ARBA" id="ARBA00022517"/>
    </source>
</evidence>
<dbReference type="SUPFAM" id="SSF50447">
    <property type="entry name" value="Translation proteins"/>
    <property type="match status" value="1"/>
</dbReference>
<dbReference type="Pfam" id="PF01782">
    <property type="entry name" value="RimM"/>
    <property type="match status" value="1"/>
</dbReference>
<dbReference type="Gene3D" id="2.30.30.240">
    <property type="entry name" value="PRC-barrel domain"/>
    <property type="match status" value="1"/>
</dbReference>
<keyword evidence="1 5" id="KW-0963">Cytoplasm</keyword>
<dbReference type="SUPFAM" id="SSF50346">
    <property type="entry name" value="PRC-barrel domain"/>
    <property type="match status" value="1"/>
</dbReference>
<dbReference type="PANTHER" id="PTHR33692">
    <property type="entry name" value="RIBOSOME MATURATION FACTOR RIMM"/>
    <property type="match status" value="1"/>
</dbReference>
<dbReference type="RefSeq" id="WP_132370141.1">
    <property type="nucleotide sequence ID" value="NZ_SMAN01000001.1"/>
</dbReference>
<dbReference type="Gene3D" id="2.40.30.60">
    <property type="entry name" value="RimM"/>
    <property type="match status" value="1"/>
</dbReference>
<dbReference type="GO" id="GO:0005737">
    <property type="term" value="C:cytoplasm"/>
    <property type="evidence" value="ECO:0007669"/>
    <property type="project" value="UniProtKB-SubCell"/>
</dbReference>